<dbReference type="Pfam" id="PF02481">
    <property type="entry name" value="DNA_processg_A"/>
    <property type="match status" value="1"/>
</dbReference>
<dbReference type="RefSeq" id="WP_310093482.1">
    <property type="nucleotide sequence ID" value="NZ_JAVDTT010000002.1"/>
</dbReference>
<evidence type="ECO:0000313" key="5">
    <source>
        <dbReference type="Proteomes" id="UP001254759"/>
    </source>
</evidence>
<protein>
    <submittedName>
        <fullName evidence="4">DNA processing protein</fullName>
    </submittedName>
</protein>
<dbReference type="InterPro" id="IPR003488">
    <property type="entry name" value="DprA"/>
</dbReference>
<dbReference type="NCBIfam" id="TIGR00732">
    <property type="entry name" value="dprA"/>
    <property type="match status" value="1"/>
</dbReference>
<keyword evidence="5" id="KW-1185">Reference proteome</keyword>
<dbReference type="Pfam" id="PF17782">
    <property type="entry name" value="WHD_DprA"/>
    <property type="match status" value="1"/>
</dbReference>
<comment type="similarity">
    <text evidence="1">Belongs to the DprA/Smf family.</text>
</comment>
<dbReference type="InterPro" id="IPR057666">
    <property type="entry name" value="DrpA_SLOG"/>
</dbReference>
<reference evidence="4 5" key="1">
    <citation type="submission" date="2023-07" db="EMBL/GenBank/DDBJ databases">
        <title>Sorghum-associated microbial communities from plants grown in Nebraska, USA.</title>
        <authorList>
            <person name="Schachtman D."/>
        </authorList>
    </citation>
    <scope>NUCLEOTIDE SEQUENCE [LARGE SCALE GENOMIC DNA]</scope>
    <source>
        <strain evidence="4 5">BE107</strain>
    </source>
</reference>
<evidence type="ECO:0000259" key="3">
    <source>
        <dbReference type="Pfam" id="PF17782"/>
    </source>
</evidence>
<comment type="caution">
    <text evidence="4">The sequence shown here is derived from an EMBL/GenBank/DDBJ whole genome shotgun (WGS) entry which is preliminary data.</text>
</comment>
<evidence type="ECO:0000256" key="1">
    <source>
        <dbReference type="ARBA" id="ARBA00006525"/>
    </source>
</evidence>
<dbReference type="PANTHER" id="PTHR43022">
    <property type="entry name" value="PROTEIN SMF"/>
    <property type="match status" value="1"/>
</dbReference>
<dbReference type="Proteomes" id="UP001254759">
    <property type="component" value="Unassembled WGS sequence"/>
</dbReference>
<feature type="domain" description="Smf/DprA SLOG" evidence="2">
    <location>
        <begin position="77"/>
        <end position="285"/>
    </location>
</feature>
<organism evidence="4 5">
    <name type="scientific">Pseudoxanthomonas sacheonensis</name>
    <dbReference type="NCBI Taxonomy" id="443615"/>
    <lineage>
        <taxon>Bacteria</taxon>
        <taxon>Pseudomonadati</taxon>
        <taxon>Pseudomonadota</taxon>
        <taxon>Gammaproteobacteria</taxon>
        <taxon>Lysobacterales</taxon>
        <taxon>Lysobacteraceae</taxon>
        <taxon>Pseudoxanthomonas</taxon>
    </lineage>
</organism>
<dbReference type="PANTHER" id="PTHR43022:SF1">
    <property type="entry name" value="PROTEIN SMF"/>
    <property type="match status" value="1"/>
</dbReference>
<dbReference type="InterPro" id="IPR036388">
    <property type="entry name" value="WH-like_DNA-bd_sf"/>
</dbReference>
<name>A0ABU1RTH3_9GAMM</name>
<accession>A0ABU1RTH3</accession>
<evidence type="ECO:0000313" key="4">
    <source>
        <dbReference type="EMBL" id="MDR6842077.1"/>
    </source>
</evidence>
<dbReference type="EMBL" id="JAVDTT010000002">
    <property type="protein sequence ID" value="MDR6842077.1"/>
    <property type="molecule type" value="Genomic_DNA"/>
</dbReference>
<proteinExistence type="inferred from homology"/>
<feature type="domain" description="DprA winged helix" evidence="3">
    <location>
        <begin position="312"/>
        <end position="369"/>
    </location>
</feature>
<dbReference type="SUPFAM" id="SSF102405">
    <property type="entry name" value="MCP/YpsA-like"/>
    <property type="match status" value="1"/>
</dbReference>
<dbReference type="InterPro" id="IPR041614">
    <property type="entry name" value="DprA_WH"/>
</dbReference>
<dbReference type="Gene3D" id="3.40.50.450">
    <property type="match status" value="1"/>
</dbReference>
<sequence length="375" mass="39363">MHEEALALLKLVLAGGAVAPRRGLLDAHDTPARSLAAGAPAWRAAGLTEAQIQRLRQPDNELLQRTCQWLGPARHHLLGWHDPDYPPLLRRISSPPLALFVDGDPSLLWRAGVAVVGSRSPTAGGRDNAYSFAKTFAASGTAVISGMAAGIDAAAHEAALAVPQGVTVAVLGTGPDLAYPPHHAGLRERIAAQGAVVSEHPPGTQAKPAHFPSRNRILAGLALGTLVVEATERSGALITARQAGDNGREVFAVPGSIHNPLARGCHRLIREGAGLVENAQEVLDALVPMASELADFLRGRLAGSLARPHIGADTALAPLNPDYQPLWLALGHDPTGMDLLVERTGLTAAELSSMLLVMELDGRVAVEHGRYSRKT</sequence>
<evidence type="ECO:0000259" key="2">
    <source>
        <dbReference type="Pfam" id="PF02481"/>
    </source>
</evidence>
<dbReference type="Gene3D" id="1.10.10.10">
    <property type="entry name" value="Winged helix-like DNA-binding domain superfamily/Winged helix DNA-binding domain"/>
    <property type="match status" value="1"/>
</dbReference>
<gene>
    <name evidence="4" type="ORF">J2W94_002362</name>
</gene>